<dbReference type="GO" id="GO:0005634">
    <property type="term" value="C:nucleus"/>
    <property type="evidence" value="ECO:0007669"/>
    <property type="project" value="TreeGrafter"/>
</dbReference>
<keyword evidence="4" id="KW-1185">Reference proteome</keyword>
<keyword evidence="1" id="KW-0143">Chaperone</keyword>
<evidence type="ECO:0000313" key="4">
    <source>
        <dbReference type="Proteomes" id="UP000716291"/>
    </source>
</evidence>
<evidence type="ECO:0000256" key="2">
    <source>
        <dbReference type="ARBA" id="ARBA00043974"/>
    </source>
</evidence>
<dbReference type="InterPro" id="IPR008012">
    <property type="entry name" value="Ump1"/>
</dbReference>
<dbReference type="EMBL" id="JAANQT010000972">
    <property type="protein sequence ID" value="KAG1307287.1"/>
    <property type="molecule type" value="Genomic_DNA"/>
</dbReference>
<name>A0A9P6X7T8_RHIOR</name>
<gene>
    <name evidence="3" type="ORF">G6F64_006935</name>
</gene>
<proteinExistence type="inferred from homology"/>
<protein>
    <recommendedName>
        <fullName evidence="5">Proteasome maturation factor UMP1</fullName>
    </recommendedName>
</protein>
<accession>A0A9P6X7T8</accession>
<dbReference type="GO" id="GO:0005737">
    <property type="term" value="C:cytoplasm"/>
    <property type="evidence" value="ECO:0007669"/>
    <property type="project" value="TreeGrafter"/>
</dbReference>
<dbReference type="PANTHER" id="PTHR12828">
    <property type="entry name" value="PROTEASOME MATURATION PROTEIN UMP1"/>
    <property type="match status" value="1"/>
</dbReference>
<comment type="similarity">
    <text evidence="2">Belongs to the POMP/UMP1 family.</text>
</comment>
<dbReference type="Proteomes" id="UP000716291">
    <property type="component" value="Unassembled WGS sequence"/>
</dbReference>
<evidence type="ECO:0000313" key="3">
    <source>
        <dbReference type="EMBL" id="KAG1307287.1"/>
    </source>
</evidence>
<evidence type="ECO:0008006" key="5">
    <source>
        <dbReference type="Google" id="ProtNLM"/>
    </source>
</evidence>
<dbReference type="Pfam" id="PF05348">
    <property type="entry name" value="UMP1"/>
    <property type="match status" value="1"/>
</dbReference>
<sequence length="140" mass="16342">MALRIVPDSFPENVKSTLNTTHSEYGGHDTFRYGTRSIKNEVLPKHPLESRLHQWEETQWELKLNLARQAYGMHAPIKLMMERSIVEKRQRTPVMPTSNLHLDILMGRDETIDYEDFLNDPSLSTESVDLHTSMEHKLKL</sequence>
<organism evidence="3 4">
    <name type="scientific">Rhizopus oryzae</name>
    <name type="common">Mucormycosis agent</name>
    <name type="synonym">Rhizopus arrhizus var. delemar</name>
    <dbReference type="NCBI Taxonomy" id="64495"/>
    <lineage>
        <taxon>Eukaryota</taxon>
        <taxon>Fungi</taxon>
        <taxon>Fungi incertae sedis</taxon>
        <taxon>Mucoromycota</taxon>
        <taxon>Mucoromycotina</taxon>
        <taxon>Mucoromycetes</taxon>
        <taxon>Mucorales</taxon>
        <taxon>Mucorineae</taxon>
        <taxon>Rhizopodaceae</taxon>
        <taxon>Rhizopus</taxon>
    </lineage>
</organism>
<dbReference type="AlphaFoldDB" id="A0A9P6X7T8"/>
<dbReference type="OrthoDB" id="15001at2759"/>
<dbReference type="PANTHER" id="PTHR12828:SF3">
    <property type="entry name" value="PROTEASOME MATURATION PROTEIN"/>
    <property type="match status" value="1"/>
</dbReference>
<comment type="caution">
    <text evidence="3">The sequence shown here is derived from an EMBL/GenBank/DDBJ whole genome shotgun (WGS) entry which is preliminary data.</text>
</comment>
<evidence type="ECO:0000256" key="1">
    <source>
        <dbReference type="ARBA" id="ARBA00023186"/>
    </source>
</evidence>
<reference evidence="3" key="1">
    <citation type="journal article" date="2020" name="Microb. Genom.">
        <title>Genetic diversity of clinical and environmental Mucorales isolates obtained from an investigation of mucormycosis cases among solid organ transplant recipients.</title>
        <authorList>
            <person name="Nguyen M.H."/>
            <person name="Kaul D."/>
            <person name="Muto C."/>
            <person name="Cheng S.J."/>
            <person name="Richter R.A."/>
            <person name="Bruno V.M."/>
            <person name="Liu G."/>
            <person name="Beyhan S."/>
            <person name="Sundermann A.J."/>
            <person name="Mounaud S."/>
            <person name="Pasculle A.W."/>
            <person name="Nierman W.C."/>
            <person name="Driscoll E."/>
            <person name="Cumbie R."/>
            <person name="Clancy C.J."/>
            <person name="Dupont C.L."/>
        </authorList>
    </citation>
    <scope>NUCLEOTIDE SEQUENCE</scope>
    <source>
        <strain evidence="3">GL11</strain>
    </source>
</reference>
<dbReference type="GO" id="GO:0043248">
    <property type="term" value="P:proteasome assembly"/>
    <property type="evidence" value="ECO:0007669"/>
    <property type="project" value="InterPro"/>
</dbReference>